<dbReference type="Proteomes" id="UP000799302">
    <property type="component" value="Unassembled WGS sequence"/>
</dbReference>
<dbReference type="OrthoDB" id="2788868at2759"/>
<feature type="compositionally biased region" description="Basic and acidic residues" evidence="1">
    <location>
        <begin position="168"/>
        <end position="185"/>
    </location>
</feature>
<evidence type="ECO:0000313" key="3">
    <source>
        <dbReference type="EMBL" id="KAF2671965.1"/>
    </source>
</evidence>
<proteinExistence type="predicted"/>
<accession>A0A6A6UI56</accession>
<sequence>MALLLKAERILCDRNFDSLWFDLSQYAVELALLGEIDLSRHLVSLLFTSGAMRPYSRPTFGGLTFAWNQTQDWPQGLLEEASSEAVIEELREQYRTSTLYNLQKLQNPPPSGDDKVLEMCVAHFQGRWKKHYQVGTWRNEEDVKQLLVRALELSLQISEGIPPSSADIQDKQGTENKDGMDQDRSRIKVADLDDISSDILRRLAAGWNYHGQQIYLSEAEHLWPYYMKGLLADAMQISQETVRTRGKAVINAFSKRLREGRKAILDGKSIKELLEIGSHNTISGPGLATWAENAVEPPETLFREPATIDEIAKLEERLNIQLPEEYKEFLLISNGFGGIFNGFFNSAALFSVDEVKWNYEKYFRLPVEVLNLPYEIQDLADKIYVREETFPERKQALPLFDRVLEIGHEGRDNVWLVQPYLFEQAKAAYQQMYDRADAGQKYIIERAMEGVAGSKEDFEKMEWAVITWASGSSANMVGYGGFRRYLQDSIEDSSEVNKKTYFMEEGVISSCEINLYLGRIAFTDVTTRAMKRYKKLKTPLDELCAYCAMDTVPFRYYNHLRLSDI</sequence>
<dbReference type="InterPro" id="IPR037883">
    <property type="entry name" value="Knr4/Smi1-like_sf"/>
</dbReference>
<feature type="domain" description="Knr4/Smi1-like" evidence="2">
    <location>
        <begin position="305"/>
        <end position="365"/>
    </location>
</feature>
<dbReference type="Pfam" id="PF09346">
    <property type="entry name" value="SMI1_KNR4"/>
    <property type="match status" value="1"/>
</dbReference>
<reference evidence="3" key="1">
    <citation type="journal article" date="2020" name="Stud. Mycol.">
        <title>101 Dothideomycetes genomes: a test case for predicting lifestyles and emergence of pathogens.</title>
        <authorList>
            <person name="Haridas S."/>
            <person name="Albert R."/>
            <person name="Binder M."/>
            <person name="Bloem J."/>
            <person name="Labutti K."/>
            <person name="Salamov A."/>
            <person name="Andreopoulos B."/>
            <person name="Baker S."/>
            <person name="Barry K."/>
            <person name="Bills G."/>
            <person name="Bluhm B."/>
            <person name="Cannon C."/>
            <person name="Castanera R."/>
            <person name="Culley D."/>
            <person name="Daum C."/>
            <person name="Ezra D."/>
            <person name="Gonzalez J."/>
            <person name="Henrissat B."/>
            <person name="Kuo A."/>
            <person name="Liang C."/>
            <person name="Lipzen A."/>
            <person name="Lutzoni F."/>
            <person name="Magnuson J."/>
            <person name="Mondo S."/>
            <person name="Nolan M."/>
            <person name="Ohm R."/>
            <person name="Pangilinan J."/>
            <person name="Park H.-J."/>
            <person name="Ramirez L."/>
            <person name="Alfaro M."/>
            <person name="Sun H."/>
            <person name="Tritt A."/>
            <person name="Yoshinaga Y."/>
            <person name="Zwiers L.-H."/>
            <person name="Turgeon B."/>
            <person name="Goodwin S."/>
            <person name="Spatafora J."/>
            <person name="Crous P."/>
            <person name="Grigoriev I."/>
        </authorList>
    </citation>
    <scope>NUCLEOTIDE SEQUENCE</scope>
    <source>
        <strain evidence="3">CBS 115976</strain>
    </source>
</reference>
<gene>
    <name evidence="3" type="ORF">BT63DRAFT_437870</name>
</gene>
<evidence type="ECO:0000313" key="4">
    <source>
        <dbReference type="Proteomes" id="UP000799302"/>
    </source>
</evidence>
<dbReference type="InterPro" id="IPR018958">
    <property type="entry name" value="Knr4/Smi1-like_dom"/>
</dbReference>
<feature type="region of interest" description="Disordered" evidence="1">
    <location>
        <begin position="162"/>
        <end position="185"/>
    </location>
</feature>
<dbReference type="AlphaFoldDB" id="A0A6A6UI56"/>
<dbReference type="SUPFAM" id="SSF160631">
    <property type="entry name" value="SMI1/KNR4-like"/>
    <property type="match status" value="1"/>
</dbReference>
<protein>
    <recommendedName>
        <fullName evidence="2">Knr4/Smi1-like domain-containing protein</fullName>
    </recommendedName>
</protein>
<keyword evidence="4" id="KW-1185">Reference proteome</keyword>
<dbReference type="Gene3D" id="3.40.1580.10">
    <property type="entry name" value="SMI1/KNR4-like"/>
    <property type="match status" value="1"/>
</dbReference>
<evidence type="ECO:0000256" key="1">
    <source>
        <dbReference type="SAM" id="MobiDB-lite"/>
    </source>
</evidence>
<dbReference type="EMBL" id="MU004232">
    <property type="protein sequence ID" value="KAF2671965.1"/>
    <property type="molecule type" value="Genomic_DNA"/>
</dbReference>
<dbReference type="SMART" id="SM00860">
    <property type="entry name" value="SMI1_KNR4"/>
    <property type="match status" value="1"/>
</dbReference>
<organism evidence="3 4">
    <name type="scientific">Microthyrium microscopicum</name>
    <dbReference type="NCBI Taxonomy" id="703497"/>
    <lineage>
        <taxon>Eukaryota</taxon>
        <taxon>Fungi</taxon>
        <taxon>Dikarya</taxon>
        <taxon>Ascomycota</taxon>
        <taxon>Pezizomycotina</taxon>
        <taxon>Dothideomycetes</taxon>
        <taxon>Dothideomycetes incertae sedis</taxon>
        <taxon>Microthyriales</taxon>
        <taxon>Microthyriaceae</taxon>
        <taxon>Microthyrium</taxon>
    </lineage>
</organism>
<name>A0A6A6UI56_9PEZI</name>
<evidence type="ECO:0000259" key="2">
    <source>
        <dbReference type="SMART" id="SM00860"/>
    </source>
</evidence>